<dbReference type="AlphaFoldDB" id="I0UXM3"/>
<evidence type="ECO:0000256" key="7">
    <source>
        <dbReference type="ARBA" id="ARBA00022989"/>
    </source>
</evidence>
<evidence type="ECO:0000313" key="12">
    <source>
        <dbReference type="Proteomes" id="UP000004691"/>
    </source>
</evidence>
<keyword evidence="9" id="KW-0472">Membrane</keyword>
<dbReference type="EMBL" id="JH636049">
    <property type="protein sequence ID" value="EID52626.1"/>
    <property type="molecule type" value="Genomic_DNA"/>
</dbReference>
<organism evidence="11 12">
    <name type="scientific">Saccharomonospora xinjiangensis XJ-54</name>
    <dbReference type="NCBI Taxonomy" id="882086"/>
    <lineage>
        <taxon>Bacteria</taxon>
        <taxon>Bacillati</taxon>
        <taxon>Actinomycetota</taxon>
        <taxon>Actinomycetes</taxon>
        <taxon>Pseudonocardiales</taxon>
        <taxon>Pseudonocardiaceae</taxon>
        <taxon>Saccharomonospora</taxon>
    </lineage>
</organism>
<dbReference type="NCBIfam" id="TIGR00739">
    <property type="entry name" value="yajC"/>
    <property type="match status" value="1"/>
</dbReference>
<sequence length="146" mass="15459">MDGLILPLLLMLVVALPLILSTRKQKKLMAEQQEMQSSLTAGDRVMTTSGLYATVADASDDTTIDLEIAEGVVTTWLRQAVRERIVPTTDSEMADTDTSEDDEETVTATPASDSTAEDSKDGNGSADAEKAGADAQVASSVEHGKK</sequence>
<keyword evidence="3" id="KW-0813">Transport</keyword>
<feature type="compositionally biased region" description="Basic and acidic residues" evidence="10">
    <location>
        <begin position="117"/>
        <end position="132"/>
    </location>
</feature>
<evidence type="ECO:0000256" key="2">
    <source>
        <dbReference type="ARBA" id="ARBA00006742"/>
    </source>
</evidence>
<dbReference type="SMART" id="SM01323">
    <property type="entry name" value="YajC"/>
    <property type="match status" value="1"/>
</dbReference>
<dbReference type="RefSeq" id="WP_006236722.1">
    <property type="nucleotide sequence ID" value="NZ_JH636049.1"/>
</dbReference>
<dbReference type="GO" id="GO:0015031">
    <property type="term" value="P:protein transport"/>
    <property type="evidence" value="ECO:0007669"/>
    <property type="project" value="UniProtKB-KW"/>
</dbReference>
<comment type="subcellular location">
    <subcellularLocation>
        <location evidence="1">Cell membrane</location>
        <topology evidence="1">Single-pass membrane protein</topology>
    </subcellularLocation>
</comment>
<keyword evidence="4" id="KW-1003">Cell membrane</keyword>
<dbReference type="PANTHER" id="PTHR33909:SF1">
    <property type="entry name" value="SEC TRANSLOCON ACCESSORY COMPLEX SUBUNIT YAJC"/>
    <property type="match status" value="1"/>
</dbReference>
<name>I0UXM3_9PSEU</name>
<evidence type="ECO:0000256" key="8">
    <source>
        <dbReference type="ARBA" id="ARBA00023010"/>
    </source>
</evidence>
<dbReference type="STRING" id="882086.SacxiDRAFT_0345"/>
<keyword evidence="6" id="KW-0653">Protein transport</keyword>
<feature type="compositionally biased region" description="Acidic residues" evidence="10">
    <location>
        <begin position="92"/>
        <end position="105"/>
    </location>
</feature>
<dbReference type="PANTHER" id="PTHR33909">
    <property type="entry name" value="SEC TRANSLOCON ACCESSORY COMPLEX SUBUNIT YAJC"/>
    <property type="match status" value="1"/>
</dbReference>
<evidence type="ECO:0000256" key="1">
    <source>
        <dbReference type="ARBA" id="ARBA00004162"/>
    </source>
</evidence>
<evidence type="ECO:0000256" key="10">
    <source>
        <dbReference type="SAM" id="MobiDB-lite"/>
    </source>
</evidence>
<dbReference type="eggNOG" id="COG1862">
    <property type="taxonomic scope" value="Bacteria"/>
</dbReference>
<evidence type="ECO:0000256" key="4">
    <source>
        <dbReference type="ARBA" id="ARBA00022475"/>
    </source>
</evidence>
<reference evidence="11 12" key="1">
    <citation type="submission" date="2012-01" db="EMBL/GenBank/DDBJ databases">
        <title>Improved High-Quality Draft sequence of Saccharomonospora xinjiangensis XJ-54.</title>
        <authorList>
            <consortium name="US DOE Joint Genome Institute"/>
            <person name="Lucas S."/>
            <person name="Han J."/>
            <person name="Lapidus A."/>
            <person name="Cheng J.-F."/>
            <person name="Goodwin L."/>
            <person name="Pitluck S."/>
            <person name="Peters L."/>
            <person name="Mikhailova N."/>
            <person name="Teshima H."/>
            <person name="Detter J.C."/>
            <person name="Han C."/>
            <person name="Tapia R."/>
            <person name="Land M."/>
            <person name="Hauser L."/>
            <person name="Kyrpides N."/>
            <person name="Ivanova N."/>
            <person name="Pagani I."/>
            <person name="Brambilla E.-M."/>
            <person name="Klenk H.-P."/>
            <person name="Woyke T."/>
        </authorList>
    </citation>
    <scope>NUCLEOTIDE SEQUENCE [LARGE SCALE GENOMIC DNA]</scope>
    <source>
        <strain evidence="11 12">XJ-54</strain>
    </source>
</reference>
<feature type="region of interest" description="Disordered" evidence="10">
    <location>
        <begin position="84"/>
        <end position="146"/>
    </location>
</feature>
<evidence type="ECO:0000313" key="11">
    <source>
        <dbReference type="EMBL" id="EID52626.1"/>
    </source>
</evidence>
<keyword evidence="7" id="KW-1133">Transmembrane helix</keyword>
<dbReference type="Pfam" id="PF02699">
    <property type="entry name" value="YajC"/>
    <property type="match status" value="1"/>
</dbReference>
<accession>I0UXM3</accession>
<protein>
    <submittedName>
        <fullName evidence="11">Preprotein translocase, YajC subunit</fullName>
    </submittedName>
</protein>
<dbReference type="InterPro" id="IPR003849">
    <property type="entry name" value="Preprotein_translocase_YajC"/>
</dbReference>
<keyword evidence="8" id="KW-0811">Translocation</keyword>
<gene>
    <name evidence="11" type="ORF">SacxiDRAFT_0345</name>
</gene>
<comment type="similarity">
    <text evidence="2">Belongs to the YajC family.</text>
</comment>
<evidence type="ECO:0000256" key="9">
    <source>
        <dbReference type="ARBA" id="ARBA00023136"/>
    </source>
</evidence>
<evidence type="ECO:0000256" key="5">
    <source>
        <dbReference type="ARBA" id="ARBA00022692"/>
    </source>
</evidence>
<dbReference type="OrthoDB" id="2200301at2"/>
<proteinExistence type="inferred from homology"/>
<evidence type="ECO:0000256" key="6">
    <source>
        <dbReference type="ARBA" id="ARBA00022927"/>
    </source>
</evidence>
<dbReference type="HOGENOM" id="CLU_116157_4_2_11"/>
<evidence type="ECO:0000256" key="3">
    <source>
        <dbReference type="ARBA" id="ARBA00022448"/>
    </source>
</evidence>
<keyword evidence="5" id="KW-0812">Transmembrane</keyword>
<dbReference type="GO" id="GO:0005886">
    <property type="term" value="C:plasma membrane"/>
    <property type="evidence" value="ECO:0007669"/>
    <property type="project" value="UniProtKB-SubCell"/>
</dbReference>
<dbReference type="Proteomes" id="UP000004691">
    <property type="component" value="Unassembled WGS sequence"/>
</dbReference>
<keyword evidence="12" id="KW-1185">Reference proteome</keyword>